<dbReference type="Proteomes" id="UP000016931">
    <property type="component" value="Unassembled WGS sequence"/>
</dbReference>
<dbReference type="GeneID" id="27898645"/>
<keyword evidence="2" id="KW-1185">Reference proteome</keyword>
<evidence type="ECO:0000313" key="2">
    <source>
        <dbReference type="Proteomes" id="UP000016931"/>
    </source>
</evidence>
<proteinExistence type="predicted"/>
<evidence type="ECO:0000313" key="1">
    <source>
        <dbReference type="EMBL" id="EMF10934.1"/>
    </source>
</evidence>
<sequence>MLDIPSLEFVVRRDMLESGSFIQVVTHTIQLVLPEKHTFYGNFKMYAIAEAEDSTPRGAICVCDLQALVSDMNRKKEALIHTDDMFDPYIPLPVVPVGEYVVAFVEAEAFKDFVLRLRSNVTNETDLDRCASCGEVVVKG</sequence>
<dbReference type="RefSeq" id="XP_016759055.1">
    <property type="nucleotide sequence ID" value="XM_016901508.1"/>
</dbReference>
<dbReference type="AlphaFoldDB" id="N1QK43"/>
<protein>
    <submittedName>
        <fullName evidence="1">Uncharacterized protein</fullName>
    </submittedName>
</protein>
<accession>N1QK43</accession>
<gene>
    <name evidence="1" type="ORF">SEPMUDRAFT_119445</name>
</gene>
<dbReference type="EMBL" id="KB456267">
    <property type="protein sequence ID" value="EMF10934.1"/>
    <property type="molecule type" value="Genomic_DNA"/>
</dbReference>
<name>N1QK43_SPHMS</name>
<dbReference type="HOGENOM" id="CLU_1836410_0_0_1"/>
<reference evidence="1 2" key="1">
    <citation type="journal article" date="2012" name="PLoS Pathog.">
        <title>Diverse lifestyles and strategies of plant pathogenesis encoded in the genomes of eighteen Dothideomycetes fungi.</title>
        <authorList>
            <person name="Ohm R.A."/>
            <person name="Feau N."/>
            <person name="Henrissat B."/>
            <person name="Schoch C.L."/>
            <person name="Horwitz B.A."/>
            <person name="Barry K.W."/>
            <person name="Condon B.J."/>
            <person name="Copeland A.C."/>
            <person name="Dhillon B."/>
            <person name="Glaser F."/>
            <person name="Hesse C.N."/>
            <person name="Kosti I."/>
            <person name="LaButti K."/>
            <person name="Lindquist E.A."/>
            <person name="Lucas S."/>
            <person name="Salamov A.A."/>
            <person name="Bradshaw R.E."/>
            <person name="Ciuffetti L."/>
            <person name="Hamelin R.C."/>
            <person name="Kema G.H.J."/>
            <person name="Lawrence C."/>
            <person name="Scott J.A."/>
            <person name="Spatafora J.W."/>
            <person name="Turgeon B.G."/>
            <person name="de Wit P.J.G.M."/>
            <person name="Zhong S."/>
            <person name="Goodwin S.B."/>
            <person name="Grigoriev I.V."/>
        </authorList>
    </citation>
    <scope>NUCLEOTIDE SEQUENCE [LARGE SCALE GENOMIC DNA]</scope>
    <source>
        <strain evidence="1 2">SO2202</strain>
    </source>
</reference>
<organism evidence="1 2">
    <name type="scientific">Sphaerulina musiva (strain SO2202)</name>
    <name type="common">Poplar stem canker fungus</name>
    <name type="synonym">Septoria musiva</name>
    <dbReference type="NCBI Taxonomy" id="692275"/>
    <lineage>
        <taxon>Eukaryota</taxon>
        <taxon>Fungi</taxon>
        <taxon>Dikarya</taxon>
        <taxon>Ascomycota</taxon>
        <taxon>Pezizomycotina</taxon>
        <taxon>Dothideomycetes</taxon>
        <taxon>Dothideomycetidae</taxon>
        <taxon>Mycosphaerellales</taxon>
        <taxon>Mycosphaerellaceae</taxon>
        <taxon>Sphaerulina</taxon>
    </lineage>
</organism>